<comment type="subcellular location">
    <subcellularLocation>
        <location evidence="2 16">Cell membrane</location>
        <topology evidence="2 16">Lipid-anchor</topology>
        <topology evidence="2 16">GPI-anchor</topology>
    </subcellularLocation>
    <subcellularLocation>
        <location evidence="1">Secreted</location>
        <location evidence="1">Extracellular space</location>
    </subcellularLocation>
</comment>
<dbReference type="Proteomes" id="UP000504630">
    <property type="component" value="Chromosome 17"/>
</dbReference>
<dbReference type="RefSeq" id="XP_029309092.1">
    <property type="nucleotide sequence ID" value="XM_029453232.1"/>
</dbReference>
<dbReference type="GO" id="GO:0045202">
    <property type="term" value="C:synapse"/>
    <property type="evidence" value="ECO:0007669"/>
    <property type="project" value="TreeGrafter"/>
</dbReference>
<keyword evidence="11" id="KW-1015">Disulfide bond</keyword>
<comment type="similarity">
    <text evidence="3 15">Belongs to the glypican family.</text>
</comment>
<evidence type="ECO:0000256" key="15">
    <source>
        <dbReference type="RuleBase" id="RU003518"/>
    </source>
</evidence>
<evidence type="ECO:0000256" key="12">
    <source>
        <dbReference type="ARBA" id="ARBA00023180"/>
    </source>
</evidence>
<dbReference type="GeneTree" id="ENSGT01050000244897"/>
<keyword evidence="10 16" id="KW-0472">Membrane</keyword>
<dbReference type="GO" id="GO:0005886">
    <property type="term" value="C:plasma membrane"/>
    <property type="evidence" value="ECO:0007669"/>
    <property type="project" value="UniProtKB-SubCell"/>
</dbReference>
<evidence type="ECO:0000256" key="3">
    <source>
        <dbReference type="ARBA" id="ARBA00010260"/>
    </source>
</evidence>
<evidence type="ECO:0000256" key="4">
    <source>
        <dbReference type="ARBA" id="ARBA00014714"/>
    </source>
</evidence>
<evidence type="ECO:0000256" key="2">
    <source>
        <dbReference type="ARBA" id="ARBA00004609"/>
    </source>
</evidence>
<dbReference type="GeneID" id="115022260"/>
<keyword evidence="8 17" id="KW-0732">Signal</keyword>
<evidence type="ECO:0000256" key="9">
    <source>
        <dbReference type="ARBA" id="ARBA00022974"/>
    </source>
</evidence>
<dbReference type="KEGG" id="cgob:115022260"/>
<dbReference type="GO" id="GO:0005576">
    <property type="term" value="C:extracellular region"/>
    <property type="evidence" value="ECO:0007669"/>
    <property type="project" value="UniProtKB-SubCell"/>
</dbReference>
<keyword evidence="5" id="KW-1003">Cell membrane</keyword>
<keyword evidence="18" id="KW-1185">Reference proteome</keyword>
<dbReference type="PROSITE" id="PS01207">
    <property type="entry name" value="GLYPICAN"/>
    <property type="match status" value="1"/>
</dbReference>
<keyword evidence="13 16" id="KW-0357">Heparan sulfate</keyword>
<dbReference type="InterPro" id="IPR019803">
    <property type="entry name" value="Glypican_CS"/>
</dbReference>
<keyword evidence="6" id="KW-0964">Secreted</keyword>
<dbReference type="CTD" id="393995"/>
<dbReference type="GO" id="GO:0009986">
    <property type="term" value="C:cell surface"/>
    <property type="evidence" value="ECO:0007669"/>
    <property type="project" value="TreeGrafter"/>
</dbReference>
<dbReference type="GO" id="GO:0098552">
    <property type="term" value="C:side of membrane"/>
    <property type="evidence" value="ECO:0007669"/>
    <property type="project" value="UniProtKB-KW"/>
</dbReference>
<evidence type="ECO:0000313" key="19">
    <source>
        <dbReference type="RefSeq" id="XP_029309092.1"/>
    </source>
</evidence>
<evidence type="ECO:0000256" key="13">
    <source>
        <dbReference type="ARBA" id="ARBA00023207"/>
    </source>
</evidence>
<evidence type="ECO:0000256" key="11">
    <source>
        <dbReference type="ARBA" id="ARBA00023157"/>
    </source>
</evidence>
<evidence type="ECO:0000256" key="6">
    <source>
        <dbReference type="ARBA" id="ARBA00022525"/>
    </source>
</evidence>
<dbReference type="OrthoDB" id="10010764at2759"/>
<dbReference type="GO" id="GO:1905475">
    <property type="term" value="P:regulation of protein localization to membrane"/>
    <property type="evidence" value="ECO:0007669"/>
    <property type="project" value="TreeGrafter"/>
</dbReference>
<keyword evidence="12" id="KW-0325">Glycoprotein</keyword>
<evidence type="ECO:0000256" key="8">
    <source>
        <dbReference type="ARBA" id="ARBA00022729"/>
    </source>
</evidence>
<reference evidence="19 20" key="1">
    <citation type="submission" date="2025-04" db="UniProtKB">
        <authorList>
            <consortium name="RefSeq"/>
        </authorList>
    </citation>
    <scope>IDENTIFICATION</scope>
</reference>
<dbReference type="GO" id="GO:0040037">
    <property type="term" value="P:negative regulation of fibroblast growth factor receptor signaling pathway"/>
    <property type="evidence" value="ECO:0007669"/>
    <property type="project" value="TreeGrafter"/>
</dbReference>
<protein>
    <recommendedName>
        <fullName evidence="4">Glypican-1</fullName>
    </recommendedName>
</protein>
<evidence type="ECO:0000313" key="18">
    <source>
        <dbReference type="Proteomes" id="UP000504630"/>
    </source>
</evidence>
<dbReference type="RefSeq" id="XP_029309093.1">
    <property type="nucleotide sequence ID" value="XM_029453233.1"/>
</dbReference>
<evidence type="ECO:0000256" key="1">
    <source>
        <dbReference type="ARBA" id="ARBA00004239"/>
    </source>
</evidence>
<name>A0A6J2RI06_COTGO</name>
<evidence type="ECO:0000256" key="14">
    <source>
        <dbReference type="ARBA" id="ARBA00023288"/>
    </source>
</evidence>
<accession>A0A6J2RI06</accession>
<dbReference type="AlphaFoldDB" id="A0A6J2RI06"/>
<evidence type="ECO:0000313" key="20">
    <source>
        <dbReference type="RefSeq" id="XP_029309093.1"/>
    </source>
</evidence>
<evidence type="ECO:0000256" key="5">
    <source>
        <dbReference type="ARBA" id="ARBA00022475"/>
    </source>
</evidence>
<dbReference type="GO" id="GO:0016477">
    <property type="term" value="P:cell migration"/>
    <property type="evidence" value="ECO:0007669"/>
    <property type="project" value="TreeGrafter"/>
</dbReference>
<keyword evidence="9 16" id="KW-0654">Proteoglycan</keyword>
<evidence type="ECO:0000256" key="16">
    <source>
        <dbReference type="RuleBase" id="RU003519"/>
    </source>
</evidence>
<comment type="function">
    <text evidence="16">Cell surface proteoglycan.</text>
</comment>
<dbReference type="PANTHER" id="PTHR10822">
    <property type="entry name" value="GLYPICAN"/>
    <property type="match status" value="1"/>
</dbReference>
<organism evidence="18 19">
    <name type="scientific">Cottoperca gobio</name>
    <name type="common">Frogmouth</name>
    <name type="synonym">Aphritis gobio</name>
    <dbReference type="NCBI Taxonomy" id="56716"/>
    <lineage>
        <taxon>Eukaryota</taxon>
        <taxon>Metazoa</taxon>
        <taxon>Chordata</taxon>
        <taxon>Craniata</taxon>
        <taxon>Vertebrata</taxon>
        <taxon>Euteleostomi</taxon>
        <taxon>Actinopterygii</taxon>
        <taxon>Neopterygii</taxon>
        <taxon>Teleostei</taxon>
        <taxon>Neoteleostei</taxon>
        <taxon>Acanthomorphata</taxon>
        <taxon>Eupercaria</taxon>
        <taxon>Perciformes</taxon>
        <taxon>Notothenioidei</taxon>
        <taxon>Bovichtidae</taxon>
        <taxon>Cottoperca</taxon>
    </lineage>
</organism>
<dbReference type="PANTHER" id="PTHR10822:SF8">
    <property type="entry name" value="GLYPICAN-1"/>
    <property type="match status" value="1"/>
</dbReference>
<evidence type="ECO:0000256" key="7">
    <source>
        <dbReference type="ARBA" id="ARBA00022622"/>
    </source>
</evidence>
<keyword evidence="7 16" id="KW-0336">GPI-anchor</keyword>
<dbReference type="InterPro" id="IPR001863">
    <property type="entry name" value="Glypican"/>
</dbReference>
<gene>
    <name evidence="19 20" type="primary">LOC115022260</name>
</gene>
<proteinExistence type="inferred from homology"/>
<evidence type="ECO:0000256" key="17">
    <source>
        <dbReference type="SAM" id="SignalP"/>
    </source>
</evidence>
<evidence type="ECO:0000256" key="10">
    <source>
        <dbReference type="ARBA" id="ARBA00023136"/>
    </source>
</evidence>
<dbReference type="Pfam" id="PF01153">
    <property type="entry name" value="Glypican"/>
    <property type="match status" value="1"/>
</dbReference>
<dbReference type="GO" id="GO:0017134">
    <property type="term" value="F:fibroblast growth factor binding"/>
    <property type="evidence" value="ECO:0007669"/>
    <property type="project" value="TreeGrafter"/>
</dbReference>
<sequence>MDSFIIAALAVCSLTAPAYGDKGTSKARSCSDIRQFYSGKGFALDGVPQSEISGEHLRVCPQGYTCCTSDMEDNLAMLSRKEMEGLLKEAGRSLQNSLTGQYKAFDGYFMELLNRSAINLQETFTPTLGSLYSQNSQVFSDLYSDLRHYYRGSNVNLEEVLNEFWAKLLEKLFYQANKQYFIGEDYLECVSKQIETLRPFGETPRVMKMMVTRTFVAARSFVQGLMVSGEVVRKVSQVQLSQECMRAMMRMTYCPHCRGMASARPCANYCSNVMKGCLANQADLNTEWRHLAETMIQVADRFDGPSGVDSVVLSLPNRISEAMFTMMENIETINSKLFQACGNIREGGTSSTGADDIMKRGKVTVEDRLGTSSNKMDKLVSDVTMRLRDMQPYWVSLPSILCSDRVATGTGADDKCWNGMNRARYLPEVMGDGLASQINNPEVEIDITKPDMTIRQQIMQLKIMTHRLRNALNGQDVDFQDTSDDVSGSGSGMCADDACSRGARPVIPVTDRPILYPYPPENKKVKGFANQKLPCIAIYLLSLLVLLLRR</sequence>
<feature type="signal peptide" evidence="17">
    <location>
        <begin position="1"/>
        <end position="20"/>
    </location>
</feature>
<keyword evidence="14 16" id="KW-0449">Lipoprotein</keyword>
<feature type="chain" id="PRO_5044642500" description="Glypican-1" evidence="17">
    <location>
        <begin position="21"/>
        <end position="550"/>
    </location>
</feature>